<organism evidence="2 3">
    <name type="scientific">Spirosoma foliorum</name>
    <dbReference type="NCBI Taxonomy" id="2710596"/>
    <lineage>
        <taxon>Bacteria</taxon>
        <taxon>Pseudomonadati</taxon>
        <taxon>Bacteroidota</taxon>
        <taxon>Cytophagia</taxon>
        <taxon>Cytophagales</taxon>
        <taxon>Cytophagaceae</taxon>
        <taxon>Spirosoma</taxon>
    </lineage>
</organism>
<gene>
    <name evidence="2" type="ORF">H3H32_21610</name>
</gene>
<dbReference type="GO" id="GO:0006352">
    <property type="term" value="P:DNA-templated transcription initiation"/>
    <property type="evidence" value="ECO:0007669"/>
    <property type="project" value="InterPro"/>
</dbReference>
<dbReference type="InterPro" id="IPR052704">
    <property type="entry name" value="ECF_Sigma-70_Domain"/>
</dbReference>
<dbReference type="KEGG" id="sfol:H3H32_21610"/>
<dbReference type="InterPro" id="IPR036388">
    <property type="entry name" value="WH-like_DNA-bd_sf"/>
</dbReference>
<dbReference type="InterPro" id="IPR013249">
    <property type="entry name" value="RNA_pol_sigma70_r4_t2"/>
</dbReference>
<reference evidence="2 3" key="1">
    <citation type="submission" date="2020-07" db="EMBL/GenBank/DDBJ databases">
        <title>Spirosoma foliorum sp. nov., isolated from the leaves on the Nejang mountain Korea, Republic of.</title>
        <authorList>
            <person name="Ho H."/>
            <person name="Lee Y.-J."/>
            <person name="Nurcahyanto D.-A."/>
            <person name="Kim S.-G."/>
        </authorList>
    </citation>
    <scope>NUCLEOTIDE SEQUENCE [LARGE SCALE GENOMIC DNA]</scope>
    <source>
        <strain evidence="2 3">PL0136</strain>
    </source>
</reference>
<dbReference type="SUPFAM" id="SSF88659">
    <property type="entry name" value="Sigma3 and sigma4 domains of RNA polymerase sigma factors"/>
    <property type="match status" value="1"/>
</dbReference>
<keyword evidence="3" id="KW-1185">Reference proteome</keyword>
<dbReference type="GO" id="GO:0016987">
    <property type="term" value="F:sigma factor activity"/>
    <property type="evidence" value="ECO:0007669"/>
    <property type="project" value="InterPro"/>
</dbReference>
<sequence length="264" mass="29907">MTGEVMVSEDIVQETFLKWMNRSEEMIQDDKAYLAKSVINASLNHLAKVKREREAYKGPWLPEPILADSYAIDAKLDISYGFMLLLEKLAPLERAVFVLKESFDFDYAELAQLFDTTEANGRQLYHRAKEKISGARRRFTIDPPQQQLLLEAFAQASETGNIDVLIQLFKSDIELYSDGGGKVIAALKPLFGSAIAAQFMRSIVSQQRDLLDARPALVNGELAILFTQKDNQMLNTVMIIELDEAGISRIYFVRNPDKLVHMQN</sequence>
<dbReference type="AlphaFoldDB" id="A0A7G5H7F3"/>
<protein>
    <submittedName>
        <fullName evidence="2">RNA polymerase subunit sigma-70</fullName>
    </submittedName>
</protein>
<dbReference type="InterPro" id="IPR013325">
    <property type="entry name" value="RNA_pol_sigma_r2"/>
</dbReference>
<dbReference type="Pfam" id="PF08281">
    <property type="entry name" value="Sigma70_r4_2"/>
    <property type="match status" value="1"/>
</dbReference>
<dbReference type="EMBL" id="CP059732">
    <property type="protein sequence ID" value="QMW07045.1"/>
    <property type="molecule type" value="Genomic_DNA"/>
</dbReference>
<evidence type="ECO:0000313" key="2">
    <source>
        <dbReference type="EMBL" id="QMW07045.1"/>
    </source>
</evidence>
<dbReference type="Gene3D" id="1.10.10.10">
    <property type="entry name" value="Winged helix-like DNA-binding domain superfamily/Winged helix DNA-binding domain"/>
    <property type="match status" value="1"/>
</dbReference>
<proteinExistence type="predicted"/>
<dbReference type="InterPro" id="IPR032710">
    <property type="entry name" value="NTF2-like_dom_sf"/>
</dbReference>
<dbReference type="SUPFAM" id="SSF54427">
    <property type="entry name" value="NTF2-like"/>
    <property type="match status" value="1"/>
</dbReference>
<dbReference type="PANTHER" id="PTHR30173">
    <property type="entry name" value="SIGMA 19 FACTOR"/>
    <property type="match status" value="1"/>
</dbReference>
<dbReference type="SUPFAM" id="SSF88946">
    <property type="entry name" value="Sigma2 domain of RNA polymerase sigma factors"/>
    <property type="match status" value="1"/>
</dbReference>
<accession>A0A7G5H7F3</accession>
<dbReference type="GO" id="GO:0003677">
    <property type="term" value="F:DNA binding"/>
    <property type="evidence" value="ECO:0007669"/>
    <property type="project" value="InterPro"/>
</dbReference>
<name>A0A7G5H7F3_9BACT</name>
<dbReference type="PANTHER" id="PTHR30173:SF36">
    <property type="entry name" value="ECF RNA POLYMERASE SIGMA FACTOR SIGJ"/>
    <property type="match status" value="1"/>
</dbReference>
<dbReference type="Proteomes" id="UP000515369">
    <property type="component" value="Chromosome"/>
</dbReference>
<evidence type="ECO:0000313" key="3">
    <source>
        <dbReference type="Proteomes" id="UP000515369"/>
    </source>
</evidence>
<dbReference type="InterPro" id="IPR013324">
    <property type="entry name" value="RNA_pol_sigma_r3/r4-like"/>
</dbReference>
<evidence type="ECO:0000259" key="1">
    <source>
        <dbReference type="Pfam" id="PF08281"/>
    </source>
</evidence>
<feature type="domain" description="RNA polymerase sigma factor 70 region 4 type 2" evidence="1">
    <location>
        <begin position="83"/>
        <end position="132"/>
    </location>
</feature>